<evidence type="ECO:0000313" key="2">
    <source>
        <dbReference type="EnsemblPlants" id="ORUFI08G00210.1"/>
    </source>
</evidence>
<keyword evidence="3" id="KW-1185">Reference proteome</keyword>
<organism evidence="2 3">
    <name type="scientific">Oryza rufipogon</name>
    <name type="common">Brownbeard rice</name>
    <name type="synonym">Asian wild rice</name>
    <dbReference type="NCBI Taxonomy" id="4529"/>
    <lineage>
        <taxon>Eukaryota</taxon>
        <taxon>Viridiplantae</taxon>
        <taxon>Streptophyta</taxon>
        <taxon>Embryophyta</taxon>
        <taxon>Tracheophyta</taxon>
        <taxon>Spermatophyta</taxon>
        <taxon>Magnoliopsida</taxon>
        <taxon>Liliopsida</taxon>
        <taxon>Poales</taxon>
        <taxon>Poaceae</taxon>
        <taxon>BOP clade</taxon>
        <taxon>Oryzoideae</taxon>
        <taxon>Oryzeae</taxon>
        <taxon>Oryzinae</taxon>
        <taxon>Oryza</taxon>
    </lineage>
</organism>
<protein>
    <submittedName>
        <fullName evidence="2">Uncharacterized protein</fullName>
    </submittedName>
</protein>
<name>A0A0E0QD93_ORYRU</name>
<dbReference type="HOGENOM" id="CLU_1181832_0_0_1"/>
<dbReference type="AlphaFoldDB" id="A0A0E0QD93"/>
<evidence type="ECO:0000313" key="3">
    <source>
        <dbReference type="Proteomes" id="UP000008022"/>
    </source>
</evidence>
<evidence type="ECO:0000256" key="1">
    <source>
        <dbReference type="SAM" id="MobiDB-lite"/>
    </source>
</evidence>
<dbReference type="Proteomes" id="UP000008022">
    <property type="component" value="Unassembled WGS sequence"/>
</dbReference>
<sequence>MAHARAREGRSSGEEGSEGNHIFSELGQLFGKEFDGQGSSAGVHGWQRRFRGQCENGDGVDALDGEGGGSSGGNQTAGARAGAVKESELARSVKRRRGSDTGSGREREKKGKKGAWSLAIMRRGRGLGMYQGKLKEKSWKRYKRNTWVFVLGNIRWSQGNDLDEKRFSRNREKDLATSSRKGESDFRNWDLDLNFDTCTQGFKETSKETKWEFDTFGNGNNYLGRIQGKGLTFGI</sequence>
<reference evidence="3" key="1">
    <citation type="submission" date="2013-06" db="EMBL/GenBank/DDBJ databases">
        <authorList>
            <person name="Zhao Q."/>
        </authorList>
    </citation>
    <scope>NUCLEOTIDE SEQUENCE</scope>
    <source>
        <strain evidence="3">cv. W1943</strain>
    </source>
</reference>
<feature type="region of interest" description="Disordered" evidence="1">
    <location>
        <begin position="1"/>
        <end position="24"/>
    </location>
</feature>
<proteinExistence type="predicted"/>
<dbReference type="Gramene" id="ORUFI08G00210.1">
    <property type="protein sequence ID" value="ORUFI08G00210.1"/>
    <property type="gene ID" value="ORUFI08G00210"/>
</dbReference>
<dbReference type="EnsemblPlants" id="ORUFI08G00210.1">
    <property type="protein sequence ID" value="ORUFI08G00210.1"/>
    <property type="gene ID" value="ORUFI08G00210"/>
</dbReference>
<feature type="compositionally biased region" description="Basic and acidic residues" evidence="1">
    <location>
        <begin position="1"/>
        <end position="13"/>
    </location>
</feature>
<accession>A0A0E0QD93</accession>
<feature type="region of interest" description="Disordered" evidence="1">
    <location>
        <begin position="54"/>
        <end position="114"/>
    </location>
</feature>
<reference evidence="2" key="2">
    <citation type="submission" date="2015-06" db="UniProtKB">
        <authorList>
            <consortium name="EnsemblPlants"/>
        </authorList>
    </citation>
    <scope>IDENTIFICATION</scope>
</reference>